<dbReference type="NCBIfam" id="TIGR00072">
    <property type="entry name" value="hydrog_prot"/>
    <property type="match status" value="1"/>
</dbReference>
<dbReference type="InterPro" id="IPR000671">
    <property type="entry name" value="Peptidase_A31"/>
</dbReference>
<dbReference type="Proteomes" id="UP000280307">
    <property type="component" value="Unassembled WGS sequence"/>
</dbReference>
<dbReference type="CDD" id="cd06062">
    <property type="entry name" value="H2MP_MemB-H2up"/>
    <property type="match status" value="1"/>
</dbReference>
<dbReference type="SUPFAM" id="SSF53163">
    <property type="entry name" value="HybD-like"/>
    <property type="match status" value="1"/>
</dbReference>
<proteinExistence type="inferred from homology"/>
<sequence length="197" mass="20968">MMNTRRRVRGAERRGAKRRRGEEVRRRRGVLASSPPHLPASSTLLLGIGNRLCSDDGLGGAVIELIQARYHLPAGVVARDGGTLGLHLLPDLEGVEQLIIIDAIQRDQPPGTIVRLEETQLPTALSPKLSLHQCGLGELLALATALDMRPARIILWGIVPASTAPGLDMSPVVAAQLEVLIDAIVKDAGIAASVKLC</sequence>
<keyword evidence="2 6" id="KW-0645">Protease</keyword>
<accession>A0A426TV35</accession>
<dbReference type="GO" id="GO:0008047">
    <property type="term" value="F:enzyme activator activity"/>
    <property type="evidence" value="ECO:0007669"/>
    <property type="project" value="InterPro"/>
</dbReference>
<keyword evidence="4" id="KW-0378">Hydrolase</keyword>
<evidence type="ECO:0000313" key="6">
    <source>
        <dbReference type="EMBL" id="RRR68974.1"/>
    </source>
</evidence>
<evidence type="ECO:0000256" key="1">
    <source>
        <dbReference type="ARBA" id="ARBA00006814"/>
    </source>
</evidence>
<organism evidence="6 7">
    <name type="scientific">Candidatus Viridilinea halotolerans</name>
    <dbReference type="NCBI Taxonomy" id="2491704"/>
    <lineage>
        <taxon>Bacteria</taxon>
        <taxon>Bacillati</taxon>
        <taxon>Chloroflexota</taxon>
        <taxon>Chloroflexia</taxon>
        <taxon>Chloroflexales</taxon>
        <taxon>Chloroflexineae</taxon>
        <taxon>Oscillochloridaceae</taxon>
        <taxon>Candidatus Viridilinea</taxon>
    </lineage>
</organism>
<evidence type="ECO:0000313" key="7">
    <source>
        <dbReference type="Proteomes" id="UP000280307"/>
    </source>
</evidence>
<dbReference type="PANTHER" id="PTHR30302:SF1">
    <property type="entry name" value="HYDROGENASE 2 MATURATION PROTEASE"/>
    <property type="match status" value="1"/>
</dbReference>
<dbReference type="Pfam" id="PF01750">
    <property type="entry name" value="HycI"/>
    <property type="match status" value="1"/>
</dbReference>
<reference evidence="6 7" key="1">
    <citation type="submission" date="2018-12" db="EMBL/GenBank/DDBJ databases">
        <title>Genome Sequence of Candidatus Viridilinea halotolerans isolated from saline sulfide-rich spring.</title>
        <authorList>
            <person name="Grouzdev D.S."/>
            <person name="Burganskaya E.I."/>
            <person name="Krutkina M.S."/>
            <person name="Sukhacheva M.V."/>
            <person name="Gorlenko V.M."/>
        </authorList>
    </citation>
    <scope>NUCLEOTIDE SEQUENCE [LARGE SCALE GENOMIC DNA]</scope>
    <source>
        <strain evidence="6">Chok-6</strain>
    </source>
</reference>
<feature type="compositionally biased region" description="Basic and acidic residues" evidence="5">
    <location>
        <begin position="9"/>
        <end position="25"/>
    </location>
</feature>
<dbReference type="EMBL" id="RSAS01000678">
    <property type="protein sequence ID" value="RRR68974.1"/>
    <property type="molecule type" value="Genomic_DNA"/>
</dbReference>
<comment type="similarity">
    <text evidence="1">Belongs to the peptidase A31 family.</text>
</comment>
<dbReference type="PANTHER" id="PTHR30302">
    <property type="entry name" value="HYDROGENASE 1 MATURATION PROTEASE"/>
    <property type="match status" value="1"/>
</dbReference>
<gene>
    <name evidence="6" type="ORF">EI684_16685</name>
</gene>
<evidence type="ECO:0000256" key="5">
    <source>
        <dbReference type="SAM" id="MobiDB-lite"/>
    </source>
</evidence>
<dbReference type="GO" id="GO:0016485">
    <property type="term" value="P:protein processing"/>
    <property type="evidence" value="ECO:0007669"/>
    <property type="project" value="TreeGrafter"/>
</dbReference>
<dbReference type="GO" id="GO:0004190">
    <property type="term" value="F:aspartic-type endopeptidase activity"/>
    <property type="evidence" value="ECO:0007669"/>
    <property type="project" value="UniProtKB-KW"/>
</dbReference>
<dbReference type="Gene3D" id="3.40.50.1450">
    <property type="entry name" value="HybD-like"/>
    <property type="match status" value="1"/>
</dbReference>
<dbReference type="InterPro" id="IPR023430">
    <property type="entry name" value="Pept_HybD-like_dom_sf"/>
</dbReference>
<keyword evidence="3" id="KW-0064">Aspartyl protease</keyword>
<comment type="caution">
    <text evidence="6">The sequence shown here is derived from an EMBL/GenBank/DDBJ whole genome shotgun (WGS) entry which is preliminary data.</text>
</comment>
<evidence type="ECO:0000256" key="4">
    <source>
        <dbReference type="ARBA" id="ARBA00022801"/>
    </source>
</evidence>
<dbReference type="PRINTS" id="PR00446">
    <property type="entry name" value="HYDRGNUPTAKE"/>
</dbReference>
<dbReference type="AlphaFoldDB" id="A0A426TV35"/>
<name>A0A426TV35_9CHLR</name>
<protein>
    <submittedName>
        <fullName evidence="6">Hydrogenase maturation protease</fullName>
    </submittedName>
</protein>
<evidence type="ECO:0000256" key="2">
    <source>
        <dbReference type="ARBA" id="ARBA00022670"/>
    </source>
</evidence>
<feature type="region of interest" description="Disordered" evidence="5">
    <location>
        <begin position="1"/>
        <end position="36"/>
    </location>
</feature>
<evidence type="ECO:0000256" key="3">
    <source>
        <dbReference type="ARBA" id="ARBA00022750"/>
    </source>
</evidence>